<sequence length="123" mass="13607">MTSLRVQQLESNDRSDIATGRGDRALGATLSGSSAEGARGPRPRIGDARNTSPVRRVAMVTRRQQPRRHRAIHRRVVCAMLTYRRGVTVEAIDRGRERDHAPRDSTAATMTIIRRNHSNGGLA</sequence>
<comment type="caution">
    <text evidence="2">The sequence shown here is derived from an EMBL/GenBank/DDBJ whole genome shotgun (WGS) entry which is preliminary data.</text>
</comment>
<dbReference type="Proteomes" id="UP000299102">
    <property type="component" value="Unassembled WGS sequence"/>
</dbReference>
<keyword evidence="3" id="KW-1185">Reference proteome</keyword>
<feature type="compositionally biased region" description="Basic and acidic residues" evidence="1">
    <location>
        <begin position="11"/>
        <end position="24"/>
    </location>
</feature>
<protein>
    <submittedName>
        <fullName evidence="2">Uncharacterized protein</fullName>
    </submittedName>
</protein>
<feature type="compositionally biased region" description="Polar residues" evidence="1">
    <location>
        <begin position="1"/>
        <end position="10"/>
    </location>
</feature>
<name>A0A4C1U8L6_EUMVA</name>
<dbReference type="EMBL" id="BGZK01000142">
    <property type="protein sequence ID" value="GBP22691.1"/>
    <property type="molecule type" value="Genomic_DNA"/>
</dbReference>
<evidence type="ECO:0000313" key="2">
    <source>
        <dbReference type="EMBL" id="GBP22691.1"/>
    </source>
</evidence>
<reference evidence="2 3" key="1">
    <citation type="journal article" date="2019" name="Commun. Biol.">
        <title>The bagworm genome reveals a unique fibroin gene that provides high tensile strength.</title>
        <authorList>
            <person name="Kono N."/>
            <person name="Nakamura H."/>
            <person name="Ohtoshi R."/>
            <person name="Tomita M."/>
            <person name="Numata K."/>
            <person name="Arakawa K."/>
        </authorList>
    </citation>
    <scope>NUCLEOTIDE SEQUENCE [LARGE SCALE GENOMIC DNA]</scope>
</reference>
<organism evidence="2 3">
    <name type="scientific">Eumeta variegata</name>
    <name type="common">Bagworm moth</name>
    <name type="synonym">Eumeta japonica</name>
    <dbReference type="NCBI Taxonomy" id="151549"/>
    <lineage>
        <taxon>Eukaryota</taxon>
        <taxon>Metazoa</taxon>
        <taxon>Ecdysozoa</taxon>
        <taxon>Arthropoda</taxon>
        <taxon>Hexapoda</taxon>
        <taxon>Insecta</taxon>
        <taxon>Pterygota</taxon>
        <taxon>Neoptera</taxon>
        <taxon>Endopterygota</taxon>
        <taxon>Lepidoptera</taxon>
        <taxon>Glossata</taxon>
        <taxon>Ditrysia</taxon>
        <taxon>Tineoidea</taxon>
        <taxon>Psychidae</taxon>
        <taxon>Oiketicinae</taxon>
        <taxon>Eumeta</taxon>
    </lineage>
</organism>
<gene>
    <name evidence="2" type="ORF">EVAR_13972_1</name>
</gene>
<dbReference type="AlphaFoldDB" id="A0A4C1U8L6"/>
<evidence type="ECO:0000256" key="1">
    <source>
        <dbReference type="SAM" id="MobiDB-lite"/>
    </source>
</evidence>
<proteinExistence type="predicted"/>
<feature type="region of interest" description="Disordered" evidence="1">
    <location>
        <begin position="1"/>
        <end position="53"/>
    </location>
</feature>
<evidence type="ECO:0000313" key="3">
    <source>
        <dbReference type="Proteomes" id="UP000299102"/>
    </source>
</evidence>
<accession>A0A4C1U8L6</accession>